<organism evidence="1 2">
    <name type="scientific">Olpidium bornovanus</name>
    <dbReference type="NCBI Taxonomy" id="278681"/>
    <lineage>
        <taxon>Eukaryota</taxon>
        <taxon>Fungi</taxon>
        <taxon>Fungi incertae sedis</taxon>
        <taxon>Olpidiomycota</taxon>
        <taxon>Olpidiomycotina</taxon>
        <taxon>Olpidiomycetes</taxon>
        <taxon>Olpidiales</taxon>
        <taxon>Olpidiaceae</taxon>
        <taxon>Olpidium</taxon>
    </lineage>
</organism>
<dbReference type="EMBL" id="JAEFCI010011490">
    <property type="protein sequence ID" value="KAG5456592.1"/>
    <property type="molecule type" value="Genomic_DNA"/>
</dbReference>
<evidence type="ECO:0000313" key="1">
    <source>
        <dbReference type="EMBL" id="KAG5456592.1"/>
    </source>
</evidence>
<comment type="caution">
    <text evidence="1">The sequence shown here is derived from an EMBL/GenBank/DDBJ whole genome shotgun (WGS) entry which is preliminary data.</text>
</comment>
<sequence length="122" mass="13480">MVRWSRGSQLGRLGFSPFRILPRDAVHVSVLMAQTASQRSTTTPTLRVVHQRSVLVEIQIGKPPVGPQQWEKGASQPVWFSGVDVAVRDLLHESRICAEDPMVSLRGRTPALVLGTRSQRSA</sequence>
<dbReference type="Proteomes" id="UP000673691">
    <property type="component" value="Unassembled WGS sequence"/>
</dbReference>
<name>A0A8H8DG40_9FUNG</name>
<dbReference type="AlphaFoldDB" id="A0A8H8DG40"/>
<accession>A0A8H8DG40</accession>
<reference evidence="1 2" key="1">
    <citation type="journal article" name="Sci. Rep.">
        <title>Genome-scale phylogenetic analyses confirm Olpidium as the closest living zoosporic fungus to the non-flagellated, terrestrial fungi.</title>
        <authorList>
            <person name="Chang Y."/>
            <person name="Rochon D."/>
            <person name="Sekimoto S."/>
            <person name="Wang Y."/>
            <person name="Chovatia M."/>
            <person name="Sandor L."/>
            <person name="Salamov A."/>
            <person name="Grigoriev I.V."/>
            <person name="Stajich J.E."/>
            <person name="Spatafora J.W."/>
        </authorList>
    </citation>
    <scope>NUCLEOTIDE SEQUENCE [LARGE SCALE GENOMIC DNA]</scope>
    <source>
        <strain evidence="1">S191</strain>
    </source>
</reference>
<evidence type="ECO:0000313" key="2">
    <source>
        <dbReference type="Proteomes" id="UP000673691"/>
    </source>
</evidence>
<proteinExistence type="predicted"/>
<gene>
    <name evidence="1" type="ORF">BJ554DRAFT_3630</name>
</gene>
<keyword evidence="2" id="KW-1185">Reference proteome</keyword>
<protein>
    <submittedName>
        <fullName evidence="1">Uncharacterized protein</fullName>
    </submittedName>
</protein>